<gene>
    <name evidence="2 3" type="primary">rsfS</name>
    <name evidence="3" type="ORF">NOI20_17325</name>
</gene>
<dbReference type="PANTHER" id="PTHR21043:SF0">
    <property type="entry name" value="MITOCHONDRIAL ASSEMBLY OF RIBOSOMAL LARGE SUBUNIT PROTEIN 1"/>
    <property type="match status" value="1"/>
</dbReference>
<keyword evidence="4" id="KW-1185">Reference proteome</keyword>
<dbReference type="SUPFAM" id="SSF81301">
    <property type="entry name" value="Nucleotidyltransferase"/>
    <property type="match status" value="1"/>
</dbReference>
<dbReference type="RefSeq" id="WP_317627502.1">
    <property type="nucleotide sequence ID" value="NZ_JANFFA010000006.1"/>
</dbReference>
<comment type="subunit">
    <text evidence="2">Interacts with ribosomal protein uL14 (rplN).</text>
</comment>
<dbReference type="InterPro" id="IPR004394">
    <property type="entry name" value="Iojap/RsfS/C7orf30"/>
</dbReference>
<comment type="subcellular location">
    <subcellularLocation>
        <location evidence="2">Cytoplasm</location>
    </subcellularLocation>
</comment>
<proteinExistence type="inferred from homology"/>
<dbReference type="GO" id="GO:0043023">
    <property type="term" value="F:ribosomal large subunit binding"/>
    <property type="evidence" value="ECO:0007669"/>
    <property type="project" value="TreeGrafter"/>
</dbReference>
<protein>
    <recommendedName>
        <fullName evidence="2">Ribosomal silencing factor RsfS</fullName>
    </recommendedName>
</protein>
<reference evidence="3" key="2">
    <citation type="submission" date="2023-04" db="EMBL/GenBank/DDBJ databases">
        <title>'Rhodoalgimonas zhirmunskyi' gen. nov., isolated from a red alga.</title>
        <authorList>
            <person name="Nedashkovskaya O.I."/>
            <person name="Otstavnykh N.Y."/>
            <person name="Bystritskaya E.P."/>
            <person name="Balabanova L.A."/>
            <person name="Isaeva M.P."/>
        </authorList>
    </citation>
    <scope>NUCLEOTIDE SEQUENCE</scope>
    <source>
        <strain evidence="3">10Alg 79</strain>
    </source>
</reference>
<dbReference type="EMBL" id="JANFFA010000006">
    <property type="protein sequence ID" value="MDQ2095885.1"/>
    <property type="molecule type" value="Genomic_DNA"/>
</dbReference>
<keyword evidence="2" id="KW-0678">Repressor</keyword>
<organism evidence="3 4">
    <name type="scientific">Rhodalgimonas zhirmunskyi</name>
    <dbReference type="NCBI Taxonomy" id="2964767"/>
    <lineage>
        <taxon>Bacteria</taxon>
        <taxon>Pseudomonadati</taxon>
        <taxon>Pseudomonadota</taxon>
        <taxon>Alphaproteobacteria</taxon>
        <taxon>Rhodobacterales</taxon>
        <taxon>Roseobacteraceae</taxon>
        <taxon>Rhodalgimonas</taxon>
    </lineage>
</organism>
<evidence type="ECO:0000313" key="3">
    <source>
        <dbReference type="EMBL" id="MDQ2095885.1"/>
    </source>
</evidence>
<sequence>MAGIGALSDVQSKEDIVLSTHVDAAPAATNQGASATQQDVTSEELLARILASLEADKAEEIVQIDLRGKSSIGDYMVVCSGRSSRQVTAIAEKLADRLKQDLGRLSKIEGKDGGDWVLIDTGDIIVHVFRPEVREFYQLEKMWLPTPGAAETRPS</sequence>
<evidence type="ECO:0000256" key="1">
    <source>
        <dbReference type="ARBA" id="ARBA00010574"/>
    </source>
</evidence>
<dbReference type="InterPro" id="IPR043519">
    <property type="entry name" value="NT_sf"/>
</dbReference>
<dbReference type="GO" id="GO:0017148">
    <property type="term" value="P:negative regulation of translation"/>
    <property type="evidence" value="ECO:0007669"/>
    <property type="project" value="UniProtKB-UniRule"/>
</dbReference>
<dbReference type="Proteomes" id="UP001227162">
    <property type="component" value="Unassembled WGS sequence"/>
</dbReference>
<keyword evidence="2" id="KW-0810">Translation regulation</keyword>
<dbReference type="HAMAP" id="MF_01477">
    <property type="entry name" value="Iojap_RsfS"/>
    <property type="match status" value="1"/>
</dbReference>
<dbReference type="PANTHER" id="PTHR21043">
    <property type="entry name" value="IOJAP SUPERFAMILY ORTHOLOG"/>
    <property type="match status" value="1"/>
</dbReference>
<comment type="function">
    <text evidence="2">Functions as a ribosomal silencing factor. Interacts with ribosomal protein uL14 (rplN), blocking formation of intersubunit bridge B8. Prevents association of the 30S and 50S ribosomal subunits and the formation of functional ribosomes, thus repressing translation.</text>
</comment>
<name>A0AAJ1UAL2_9RHOB</name>
<evidence type="ECO:0000256" key="2">
    <source>
        <dbReference type="HAMAP-Rule" id="MF_01477"/>
    </source>
</evidence>
<dbReference type="Gene3D" id="3.30.460.10">
    <property type="entry name" value="Beta Polymerase, domain 2"/>
    <property type="match status" value="1"/>
</dbReference>
<dbReference type="NCBIfam" id="TIGR00090">
    <property type="entry name" value="rsfS_iojap_ybeB"/>
    <property type="match status" value="1"/>
</dbReference>
<comment type="caution">
    <text evidence="3">The sequence shown here is derived from an EMBL/GenBank/DDBJ whole genome shotgun (WGS) entry which is preliminary data.</text>
</comment>
<dbReference type="GO" id="GO:0090071">
    <property type="term" value="P:negative regulation of ribosome biogenesis"/>
    <property type="evidence" value="ECO:0007669"/>
    <property type="project" value="UniProtKB-UniRule"/>
</dbReference>
<reference evidence="3" key="1">
    <citation type="submission" date="2022-07" db="EMBL/GenBank/DDBJ databases">
        <authorList>
            <person name="Otstavnykh N."/>
            <person name="Isaeva M."/>
            <person name="Bystritskaya E."/>
        </authorList>
    </citation>
    <scope>NUCLEOTIDE SEQUENCE</scope>
    <source>
        <strain evidence="3">10Alg 79</strain>
    </source>
</reference>
<comment type="similarity">
    <text evidence="1 2">Belongs to the Iojap/RsfS family.</text>
</comment>
<dbReference type="GO" id="GO:0005737">
    <property type="term" value="C:cytoplasm"/>
    <property type="evidence" value="ECO:0007669"/>
    <property type="project" value="UniProtKB-SubCell"/>
</dbReference>
<dbReference type="AlphaFoldDB" id="A0AAJ1UAL2"/>
<dbReference type="GO" id="GO:0042256">
    <property type="term" value="P:cytosolic ribosome assembly"/>
    <property type="evidence" value="ECO:0007669"/>
    <property type="project" value="UniProtKB-UniRule"/>
</dbReference>
<evidence type="ECO:0000313" key="4">
    <source>
        <dbReference type="Proteomes" id="UP001227162"/>
    </source>
</evidence>
<accession>A0AAJ1UAL2</accession>
<dbReference type="Pfam" id="PF02410">
    <property type="entry name" value="RsfS"/>
    <property type="match status" value="1"/>
</dbReference>
<keyword evidence="2" id="KW-0963">Cytoplasm</keyword>